<dbReference type="GO" id="GO:0003723">
    <property type="term" value="F:RNA binding"/>
    <property type="evidence" value="ECO:0007669"/>
    <property type="project" value="UniProtKB-UniRule"/>
</dbReference>
<dbReference type="InterPro" id="IPR004087">
    <property type="entry name" value="KH_dom"/>
</dbReference>
<evidence type="ECO:0000313" key="5">
    <source>
        <dbReference type="EMBL" id="GMS94935.1"/>
    </source>
</evidence>
<dbReference type="SUPFAM" id="SSF47769">
    <property type="entry name" value="SAM/Pointed domain"/>
    <property type="match status" value="1"/>
</dbReference>
<dbReference type="PANTHER" id="PTHR10627:SF69">
    <property type="entry name" value="PROTEIN BICAUDAL C"/>
    <property type="match status" value="1"/>
</dbReference>
<accession>A0AAV5TKW5</accession>
<proteinExistence type="inferred from homology"/>
<dbReference type="PROSITE" id="PS50105">
    <property type="entry name" value="SAM_DOMAIN"/>
    <property type="match status" value="1"/>
</dbReference>
<sequence>DDDPDNGEKLQVDRKRLEAMITGQPVYGTDIVLPNAMDFFDKVESLSGANVLWPNQLKIGAKTKKDPFVKIIGSPEQVESARQLISATLQRRRDRVTLKILLPHESHSHIIGRGGRGSKRIMQETACHIHFPDSNRYNSLDPLEEATKSDQVSITGSPQQVERARSILRAECLIVVSFEIPWFSPAPPPMPTLMPSVTAAVIPISSMWLVSLRAPEKDVASMQESVDIVVAALAYHVGQRWTPELRFDMRLPWMKGPRTDIISRTHELSRFENVRAEFAHDCRSLFLLGSLRGIMRIRDFITSHTPVALSFDCRTDGVPTENAAIKAAFDVEMTTKRKNGAQNVDHTVVILRTIEDYAESLYLARERVLGLEETKRREEPIPPSNSSPFFSPEDHLLRSIAEASSDVMSLSKASANLLVGSGNGFGASCNDAFRSPDPDDSPIAHSLLKSAKELNKNADLWKEDRVETVNEEEPQQLTRQEMMLKANRAVLDASFHHVRYPTDLWSGYGFSASLPAELIKAALDQQELDRAADENAEDDEDQLFRNSFKDSDDYAKHAARKMFSPSSNRFPTYDVVAQGGLASVLEDEELDSNAYNTSTLDFSRKQRIPSIKKKPPLKTTSFAASTSLFEASPHTLSSDLPWDIDVFVDPAMVLAQIGCSEYLPQFRSQDMDMRALLLSDEQSLKEIGVTTVGARKKIAHAILKLRESARAKGYDI</sequence>
<dbReference type="CDD" id="cd09487">
    <property type="entry name" value="SAM_superfamily"/>
    <property type="match status" value="1"/>
</dbReference>
<dbReference type="SMART" id="SM00454">
    <property type="entry name" value="SAM"/>
    <property type="match status" value="1"/>
</dbReference>
<comment type="caution">
    <text evidence="5">The sequence shown here is derived from an EMBL/GenBank/DDBJ whole genome shotgun (WGS) entry which is preliminary data.</text>
</comment>
<reference evidence="5" key="1">
    <citation type="submission" date="2023-10" db="EMBL/GenBank/DDBJ databases">
        <title>Genome assembly of Pristionchus species.</title>
        <authorList>
            <person name="Yoshida K."/>
            <person name="Sommer R.J."/>
        </authorList>
    </citation>
    <scope>NUCLEOTIDE SEQUENCE</scope>
    <source>
        <strain evidence="5">RS0144</strain>
    </source>
</reference>
<feature type="domain" description="SAM" evidence="4">
    <location>
        <begin position="642"/>
        <end position="708"/>
    </location>
</feature>
<evidence type="ECO:0000313" key="6">
    <source>
        <dbReference type="Proteomes" id="UP001432027"/>
    </source>
</evidence>
<dbReference type="InterPro" id="IPR047549">
    <property type="entry name" value="BICC1_KH-I_rpt1"/>
</dbReference>
<dbReference type="InterPro" id="IPR036612">
    <property type="entry name" value="KH_dom_type_1_sf"/>
</dbReference>
<dbReference type="SMART" id="SM00322">
    <property type="entry name" value="KH"/>
    <property type="match status" value="1"/>
</dbReference>
<keyword evidence="3" id="KW-0694">RNA-binding</keyword>
<dbReference type="InterPro" id="IPR001660">
    <property type="entry name" value="SAM"/>
</dbReference>
<feature type="non-terminal residue" evidence="5">
    <location>
        <position position="1"/>
    </location>
</feature>
<evidence type="ECO:0000256" key="1">
    <source>
        <dbReference type="ARBA" id="ARBA00007662"/>
    </source>
</evidence>
<dbReference type="PANTHER" id="PTHR10627">
    <property type="entry name" value="SCP160"/>
    <property type="match status" value="1"/>
</dbReference>
<dbReference type="Gene3D" id="3.30.1370.10">
    <property type="entry name" value="K Homology domain, type 1"/>
    <property type="match status" value="1"/>
</dbReference>
<keyword evidence="6" id="KW-1185">Reference proteome</keyword>
<dbReference type="Pfam" id="PF00536">
    <property type="entry name" value="SAM_1"/>
    <property type="match status" value="1"/>
</dbReference>
<dbReference type="InterPro" id="IPR047554">
    <property type="entry name" value="BICC1_KH-I_rpt2"/>
</dbReference>
<dbReference type="CDD" id="cd22421">
    <property type="entry name" value="KH-I_BICC1_rpt2"/>
    <property type="match status" value="1"/>
</dbReference>
<evidence type="ECO:0000259" key="4">
    <source>
        <dbReference type="PROSITE" id="PS50105"/>
    </source>
</evidence>
<evidence type="ECO:0000256" key="2">
    <source>
        <dbReference type="ARBA" id="ARBA00022737"/>
    </source>
</evidence>
<dbReference type="Proteomes" id="UP001432027">
    <property type="component" value="Unassembled WGS sequence"/>
</dbReference>
<dbReference type="InterPro" id="IPR013761">
    <property type="entry name" value="SAM/pointed_sf"/>
</dbReference>
<dbReference type="SUPFAM" id="SSF54791">
    <property type="entry name" value="Eukaryotic type KH-domain (KH-domain type I)"/>
    <property type="match status" value="1"/>
</dbReference>
<name>A0AAV5TKW5_9BILA</name>
<evidence type="ECO:0000256" key="3">
    <source>
        <dbReference type="PROSITE-ProRule" id="PRU00117"/>
    </source>
</evidence>
<organism evidence="5 6">
    <name type="scientific">Pristionchus entomophagus</name>
    <dbReference type="NCBI Taxonomy" id="358040"/>
    <lineage>
        <taxon>Eukaryota</taxon>
        <taxon>Metazoa</taxon>
        <taxon>Ecdysozoa</taxon>
        <taxon>Nematoda</taxon>
        <taxon>Chromadorea</taxon>
        <taxon>Rhabditida</taxon>
        <taxon>Rhabditina</taxon>
        <taxon>Diplogasteromorpha</taxon>
        <taxon>Diplogasteroidea</taxon>
        <taxon>Neodiplogasteridae</taxon>
        <taxon>Pristionchus</taxon>
    </lineage>
</organism>
<dbReference type="GO" id="GO:0005737">
    <property type="term" value="C:cytoplasm"/>
    <property type="evidence" value="ECO:0007669"/>
    <property type="project" value="TreeGrafter"/>
</dbReference>
<comment type="similarity">
    <text evidence="1">Belongs to the BicC family.</text>
</comment>
<dbReference type="EMBL" id="BTSX01000004">
    <property type="protein sequence ID" value="GMS94935.1"/>
    <property type="molecule type" value="Genomic_DNA"/>
</dbReference>
<dbReference type="PROSITE" id="PS50084">
    <property type="entry name" value="KH_TYPE_1"/>
    <property type="match status" value="1"/>
</dbReference>
<protein>
    <recommendedName>
        <fullName evidence="4">SAM domain-containing protein</fullName>
    </recommendedName>
</protein>
<dbReference type="InterPro" id="IPR004088">
    <property type="entry name" value="KH_dom_type_1"/>
</dbReference>
<dbReference type="Gene3D" id="1.10.150.50">
    <property type="entry name" value="Transcription Factor, Ets-1"/>
    <property type="match status" value="1"/>
</dbReference>
<dbReference type="Pfam" id="PF00013">
    <property type="entry name" value="KH_1"/>
    <property type="match status" value="1"/>
</dbReference>
<dbReference type="Pfam" id="PF24234">
    <property type="entry name" value="KH_BICC1_1st"/>
    <property type="match status" value="1"/>
</dbReference>
<keyword evidence="2" id="KW-0677">Repeat</keyword>
<dbReference type="AlphaFoldDB" id="A0AAV5TKW5"/>
<gene>
    <name evidence="5" type="ORF">PENTCL1PPCAC_17110</name>
</gene>